<evidence type="ECO:0000256" key="2">
    <source>
        <dbReference type="ARBA" id="ARBA00023002"/>
    </source>
</evidence>
<dbReference type="Gene3D" id="3.40.50.720">
    <property type="entry name" value="NAD(P)-binding Rossmann-like Domain"/>
    <property type="match status" value="1"/>
</dbReference>
<keyword evidence="2" id="KW-0560">Oxidoreductase</keyword>
<accession>A0ABN0W661</accession>
<keyword evidence="7" id="KW-1185">Reference proteome</keyword>
<dbReference type="SUPFAM" id="SSF48179">
    <property type="entry name" value="6-phosphogluconate dehydrogenase C-terminal domain-like"/>
    <property type="match status" value="1"/>
</dbReference>
<dbReference type="InterPro" id="IPR015815">
    <property type="entry name" value="HIBADH-related"/>
</dbReference>
<comment type="caution">
    <text evidence="6">The sequence shown here is derived from an EMBL/GenBank/DDBJ whole genome shotgun (WGS) entry which is preliminary data.</text>
</comment>
<dbReference type="InterPro" id="IPR036291">
    <property type="entry name" value="NAD(P)-bd_dom_sf"/>
</dbReference>
<reference evidence="6 7" key="1">
    <citation type="journal article" date="2019" name="Int. J. Syst. Evol. Microbiol.">
        <title>The Global Catalogue of Microorganisms (GCM) 10K type strain sequencing project: providing services to taxonomists for standard genome sequencing and annotation.</title>
        <authorList>
            <consortium name="The Broad Institute Genomics Platform"/>
            <consortium name="The Broad Institute Genome Sequencing Center for Infectious Disease"/>
            <person name="Wu L."/>
            <person name="Ma J."/>
        </authorList>
    </citation>
    <scope>NUCLEOTIDE SEQUENCE [LARGE SCALE GENOMIC DNA]</scope>
    <source>
        <strain evidence="6 7">JCM 9731</strain>
    </source>
</reference>
<sequence>MSKVGIVGFGEIGSRMGKRLVQRGYSVTAYDIDAQAMNRAKAIGALCATSPAEVAQCSEFIIVCVTDPDAVEKCVIGENGIVEGLQSNSIVIETTTSKPSTTRKIAVEIERKNGSIIDAPVSRGVPAAENGTLSILVGGKEEVLDRCRPLLECLGTDIIHVGDLGAGHCVKAINMMMLGCNLIAASEVITLGVKAGIEMETMLEVINVSSGESYMTSNHFLKYVLPDTFDSQFSLGLMLKDIKIGTEIAYESGLAPIAASKAKEIYRWAASHNMRQEDNMRIVQFIQRWMGGYHDRKRV</sequence>
<proteinExistence type="inferred from homology"/>
<keyword evidence="3" id="KW-0520">NAD</keyword>
<dbReference type="InterPro" id="IPR006115">
    <property type="entry name" value="6PGDH_NADP-bd"/>
</dbReference>
<dbReference type="PIRSF" id="PIRSF000103">
    <property type="entry name" value="HIBADH"/>
    <property type="match status" value="1"/>
</dbReference>
<dbReference type="Pfam" id="PF03446">
    <property type="entry name" value="NAD_binding_2"/>
    <property type="match status" value="1"/>
</dbReference>
<evidence type="ECO:0000256" key="1">
    <source>
        <dbReference type="ARBA" id="ARBA00009080"/>
    </source>
</evidence>
<dbReference type="InterPro" id="IPR008927">
    <property type="entry name" value="6-PGluconate_DH-like_C_sf"/>
</dbReference>
<evidence type="ECO:0000256" key="3">
    <source>
        <dbReference type="ARBA" id="ARBA00023027"/>
    </source>
</evidence>
<gene>
    <name evidence="6" type="primary">garR_2</name>
    <name evidence="6" type="ORF">GCM10008967_16070</name>
</gene>
<feature type="domain" description="3-hydroxyisobutyrate dehydrogenase-like NAD-binding" evidence="5">
    <location>
        <begin position="165"/>
        <end position="285"/>
    </location>
</feature>
<protein>
    <submittedName>
        <fullName evidence="6">2-hydroxy-3-oxopropionate reductase</fullName>
    </submittedName>
</protein>
<dbReference type="Proteomes" id="UP001500782">
    <property type="component" value="Unassembled WGS sequence"/>
</dbReference>
<evidence type="ECO:0000313" key="7">
    <source>
        <dbReference type="Proteomes" id="UP001500782"/>
    </source>
</evidence>
<dbReference type="Pfam" id="PF14833">
    <property type="entry name" value="NAD_binding_11"/>
    <property type="match status" value="1"/>
</dbReference>
<dbReference type="SUPFAM" id="SSF51735">
    <property type="entry name" value="NAD(P)-binding Rossmann-fold domains"/>
    <property type="match status" value="1"/>
</dbReference>
<feature type="domain" description="6-phosphogluconate dehydrogenase NADP-binding" evidence="4">
    <location>
        <begin position="3"/>
        <end position="162"/>
    </location>
</feature>
<organism evidence="6 7">
    <name type="scientific">Bacillus carboniphilus</name>
    <dbReference type="NCBI Taxonomy" id="86663"/>
    <lineage>
        <taxon>Bacteria</taxon>
        <taxon>Bacillati</taxon>
        <taxon>Bacillota</taxon>
        <taxon>Bacilli</taxon>
        <taxon>Bacillales</taxon>
        <taxon>Bacillaceae</taxon>
        <taxon>Bacillus</taxon>
    </lineage>
</organism>
<comment type="similarity">
    <text evidence="1">Belongs to the HIBADH-related family.</text>
</comment>
<dbReference type="EMBL" id="BAAADJ010000017">
    <property type="protein sequence ID" value="GAA0326317.1"/>
    <property type="molecule type" value="Genomic_DNA"/>
</dbReference>
<dbReference type="InterPro" id="IPR029154">
    <property type="entry name" value="HIBADH-like_NADP-bd"/>
</dbReference>
<dbReference type="InterPro" id="IPR013328">
    <property type="entry name" value="6PGD_dom2"/>
</dbReference>
<evidence type="ECO:0000259" key="5">
    <source>
        <dbReference type="Pfam" id="PF14833"/>
    </source>
</evidence>
<dbReference type="PANTHER" id="PTHR43060">
    <property type="entry name" value="3-HYDROXYISOBUTYRATE DEHYDROGENASE-LIKE 1, MITOCHONDRIAL-RELATED"/>
    <property type="match status" value="1"/>
</dbReference>
<name>A0ABN0W661_9BACI</name>
<dbReference type="PANTHER" id="PTHR43060:SF15">
    <property type="entry name" value="3-HYDROXYISOBUTYRATE DEHYDROGENASE-LIKE 1, MITOCHONDRIAL-RELATED"/>
    <property type="match status" value="1"/>
</dbReference>
<evidence type="ECO:0000313" key="6">
    <source>
        <dbReference type="EMBL" id="GAA0326317.1"/>
    </source>
</evidence>
<evidence type="ECO:0000259" key="4">
    <source>
        <dbReference type="Pfam" id="PF03446"/>
    </source>
</evidence>
<dbReference type="Gene3D" id="1.10.1040.10">
    <property type="entry name" value="N-(1-d-carboxylethyl)-l-norvaline Dehydrogenase, domain 2"/>
    <property type="match status" value="1"/>
</dbReference>